<sequence length="78" mass="8507">MLSKPAGILLSAPVPISSMHTDCLLLMHERTVRHCKKCEETKWVSWLGSVRIITMCIGSLMQRSVAASAISEVVASLP</sequence>
<dbReference type="Proteomes" id="UP000276133">
    <property type="component" value="Unassembled WGS sequence"/>
</dbReference>
<protein>
    <submittedName>
        <fullName evidence="1">Uncharacterized protein</fullName>
    </submittedName>
</protein>
<dbReference type="EMBL" id="REGN01004152">
    <property type="protein sequence ID" value="RNA18903.1"/>
    <property type="molecule type" value="Genomic_DNA"/>
</dbReference>
<evidence type="ECO:0000313" key="1">
    <source>
        <dbReference type="EMBL" id="RNA18903.1"/>
    </source>
</evidence>
<reference evidence="1 2" key="1">
    <citation type="journal article" date="2018" name="Sci. Rep.">
        <title>Genomic signatures of local adaptation to the degree of environmental predictability in rotifers.</title>
        <authorList>
            <person name="Franch-Gras L."/>
            <person name="Hahn C."/>
            <person name="Garcia-Roger E.M."/>
            <person name="Carmona M.J."/>
            <person name="Serra M."/>
            <person name="Gomez A."/>
        </authorList>
    </citation>
    <scope>NUCLEOTIDE SEQUENCE [LARGE SCALE GENOMIC DNA]</scope>
    <source>
        <strain evidence="1">HYR1</strain>
    </source>
</reference>
<gene>
    <name evidence="1" type="ORF">BpHYR1_050038</name>
</gene>
<proteinExistence type="predicted"/>
<accession>A0A3M7R5M2</accession>
<keyword evidence="2" id="KW-1185">Reference proteome</keyword>
<dbReference type="AlphaFoldDB" id="A0A3M7R5M2"/>
<name>A0A3M7R5M2_BRAPC</name>
<comment type="caution">
    <text evidence="1">The sequence shown here is derived from an EMBL/GenBank/DDBJ whole genome shotgun (WGS) entry which is preliminary data.</text>
</comment>
<organism evidence="1 2">
    <name type="scientific">Brachionus plicatilis</name>
    <name type="common">Marine rotifer</name>
    <name type="synonym">Brachionus muelleri</name>
    <dbReference type="NCBI Taxonomy" id="10195"/>
    <lineage>
        <taxon>Eukaryota</taxon>
        <taxon>Metazoa</taxon>
        <taxon>Spiralia</taxon>
        <taxon>Gnathifera</taxon>
        <taxon>Rotifera</taxon>
        <taxon>Eurotatoria</taxon>
        <taxon>Monogononta</taxon>
        <taxon>Pseudotrocha</taxon>
        <taxon>Ploima</taxon>
        <taxon>Brachionidae</taxon>
        <taxon>Brachionus</taxon>
    </lineage>
</organism>
<evidence type="ECO:0000313" key="2">
    <source>
        <dbReference type="Proteomes" id="UP000276133"/>
    </source>
</evidence>